<dbReference type="AlphaFoldDB" id="A0A1L5PG45"/>
<reference evidence="5 6" key="1">
    <citation type="submission" date="2016-09" db="EMBL/GenBank/DDBJ databases">
        <title>The complete genome sequences of Rhizobium gallicum, symbiovars gallicum and phaseoli, symbionts associated to common bean (Phaseolus vulgaris).</title>
        <authorList>
            <person name="Bustos P."/>
            <person name="Santamaria R.I."/>
            <person name="Perez-Carrascal O.M."/>
            <person name="Juarez S."/>
            <person name="Lozano L."/>
            <person name="Martinez-Flores I."/>
            <person name="Martinez-Romero E."/>
            <person name="Cevallos M."/>
            <person name="Romero D."/>
            <person name="Davila G."/>
            <person name="Gonzalez V."/>
        </authorList>
    </citation>
    <scope>NUCLEOTIDE SEQUENCE [LARGE SCALE GENOMIC DNA]</scope>
    <source>
        <strain evidence="5 6">8C-3</strain>
        <plasmid evidence="6">Plasmid prsp8c3c</plasmid>
    </source>
</reference>
<evidence type="ECO:0000256" key="3">
    <source>
        <dbReference type="SAM" id="Phobius"/>
    </source>
</evidence>
<keyword evidence="5" id="KW-0614">Plasmid</keyword>
<keyword evidence="5" id="KW-0808">Transferase</keyword>
<dbReference type="GO" id="GO:0016780">
    <property type="term" value="F:phosphotransferase activity, for other substituted phosphate groups"/>
    <property type="evidence" value="ECO:0007669"/>
    <property type="project" value="TreeGrafter"/>
</dbReference>
<feature type="transmembrane region" description="Helical" evidence="3">
    <location>
        <begin position="30"/>
        <end position="55"/>
    </location>
</feature>
<evidence type="ECO:0000313" key="6">
    <source>
        <dbReference type="Proteomes" id="UP000185109"/>
    </source>
</evidence>
<geneLocation type="plasmid" evidence="6">
    <name>prsp8c3c</name>
</geneLocation>
<keyword evidence="3" id="KW-0812">Transmembrane</keyword>
<keyword evidence="2" id="KW-0270">Exopolysaccharide synthesis</keyword>
<comment type="similarity">
    <text evidence="1">Belongs to the bacterial sugar transferase family.</text>
</comment>
<gene>
    <name evidence="5" type="ORF">AM571_PC01203</name>
</gene>
<evidence type="ECO:0000313" key="5">
    <source>
        <dbReference type="EMBL" id="APO78936.1"/>
    </source>
</evidence>
<dbReference type="GO" id="GO:0000271">
    <property type="term" value="P:polysaccharide biosynthetic process"/>
    <property type="evidence" value="ECO:0007669"/>
    <property type="project" value="UniProtKB-KW"/>
</dbReference>
<evidence type="ECO:0000256" key="2">
    <source>
        <dbReference type="ARBA" id="ARBA00023169"/>
    </source>
</evidence>
<evidence type="ECO:0000259" key="4">
    <source>
        <dbReference type="Pfam" id="PF02397"/>
    </source>
</evidence>
<sequence length="227" mass="25619">MRADAHCSFFVCYGFDRSRLLAMLKRLFDVLFSIAAGLLALPVFIILAVTVRIVLGSPVMFSQERAGKERRPFMMKKFRSMTSDVDPHGKLLSDDERTGKFGALLRRSRLDELPELWSIVIGDMSVIGPRPILLKKIHALGERGILRCSVRPGLTGWAQINGNTKLTDDEKVDLDIWYIENRTCLMDAEIIAKTVLVMIFGERRNEKRLAAAVSAARSRDRPRKGSQ</sequence>
<proteinExistence type="inferred from homology"/>
<evidence type="ECO:0000256" key="1">
    <source>
        <dbReference type="ARBA" id="ARBA00006464"/>
    </source>
</evidence>
<dbReference type="PANTHER" id="PTHR30576:SF8">
    <property type="entry name" value="UNDECAPRENYL-PHOSPHATE GALACTOSE PHOSPHOTRANSFERASE"/>
    <property type="match status" value="1"/>
</dbReference>
<accession>A0A1L5PG45</accession>
<protein>
    <submittedName>
        <fullName evidence="5">Bacterial sugar transferase family protein</fullName>
    </submittedName>
</protein>
<feature type="domain" description="Bacterial sugar transferase" evidence="4">
    <location>
        <begin position="25"/>
        <end position="199"/>
    </location>
</feature>
<organism evidence="5 6">
    <name type="scientific">Rhizobium etli 8C-3</name>
    <dbReference type="NCBI Taxonomy" id="538025"/>
    <lineage>
        <taxon>Bacteria</taxon>
        <taxon>Pseudomonadati</taxon>
        <taxon>Pseudomonadota</taxon>
        <taxon>Alphaproteobacteria</taxon>
        <taxon>Hyphomicrobiales</taxon>
        <taxon>Rhizobiaceae</taxon>
        <taxon>Rhizobium/Agrobacterium group</taxon>
        <taxon>Rhizobium</taxon>
    </lineage>
</organism>
<dbReference type="InterPro" id="IPR003362">
    <property type="entry name" value="Bact_transf"/>
</dbReference>
<name>A0A1L5PG45_RHIET</name>
<dbReference type="EMBL" id="CP017244">
    <property type="protein sequence ID" value="APO78936.1"/>
    <property type="molecule type" value="Genomic_DNA"/>
</dbReference>
<keyword evidence="3" id="KW-1133">Transmembrane helix</keyword>
<dbReference type="Pfam" id="PF02397">
    <property type="entry name" value="Bac_transf"/>
    <property type="match status" value="1"/>
</dbReference>
<keyword evidence="3" id="KW-0472">Membrane</keyword>
<dbReference type="PANTHER" id="PTHR30576">
    <property type="entry name" value="COLANIC BIOSYNTHESIS UDP-GLUCOSE LIPID CARRIER TRANSFERASE"/>
    <property type="match status" value="1"/>
</dbReference>
<dbReference type="Proteomes" id="UP000185109">
    <property type="component" value="Plasmid pRsp8C3c"/>
</dbReference>